<protein>
    <submittedName>
        <fullName evidence="2">Mechanosensitive ion channel</fullName>
    </submittedName>
</protein>
<organism evidence="2 3">
    <name type="scientific">Ignisphaera cupida</name>
    <dbReference type="NCBI Taxonomy" id="3050454"/>
    <lineage>
        <taxon>Archaea</taxon>
        <taxon>Thermoproteota</taxon>
        <taxon>Thermoprotei</taxon>
        <taxon>Desulfurococcales</taxon>
        <taxon>Desulfurococcaceae</taxon>
        <taxon>Ignisphaera</taxon>
    </lineage>
</organism>
<feature type="transmembrane region" description="Helical" evidence="1">
    <location>
        <begin position="58"/>
        <end position="76"/>
    </location>
</feature>
<proteinExistence type="predicted"/>
<keyword evidence="1" id="KW-0812">Transmembrane</keyword>
<evidence type="ECO:0000313" key="2">
    <source>
        <dbReference type="EMBL" id="MDK6028704.1"/>
    </source>
</evidence>
<feature type="transmembrane region" description="Helical" evidence="1">
    <location>
        <begin position="20"/>
        <end position="38"/>
    </location>
</feature>
<keyword evidence="1" id="KW-0472">Membrane</keyword>
<dbReference type="RefSeq" id="WP_285273679.1">
    <property type="nucleotide sequence ID" value="NZ_JASNVW010000002.1"/>
</dbReference>
<accession>A0ABD4Z6G3</accession>
<dbReference type="Proteomes" id="UP001529235">
    <property type="component" value="Unassembled WGS sequence"/>
</dbReference>
<feature type="transmembrane region" description="Helical" evidence="1">
    <location>
        <begin position="82"/>
        <end position="102"/>
    </location>
</feature>
<gene>
    <name evidence="2" type="ORF">QPL79_04955</name>
</gene>
<sequence>MSSNTAFSISLPIDLNIFNDILYILIAIAIVIAIYVAVGRVLRGLRLRGVISRRIEELIKIIVLVFLILISIPIALSNIIQYSLWFSIAIAVIAFALVIIMLKTFIENTFSYLVLVSSGILRDGESIQINVNGVTYEGRVSLLEGNFMEILTHDNKIVYVPYKHVLNSVIIKQSLQNLKFKLIVHGHGIDIDKTSNIVKEVLPKSRFVVAINELRLLEIREEEVSFLIEISLRNPDSATQCLSDIYKMLTKNVSHRLRIEML</sequence>
<dbReference type="EMBL" id="JASNVW010000002">
    <property type="protein sequence ID" value="MDK6028704.1"/>
    <property type="molecule type" value="Genomic_DNA"/>
</dbReference>
<name>A0ABD4Z6G3_9CREN</name>
<dbReference type="InterPro" id="IPR010920">
    <property type="entry name" value="LSM_dom_sf"/>
</dbReference>
<dbReference type="SUPFAM" id="SSF50182">
    <property type="entry name" value="Sm-like ribonucleoproteins"/>
    <property type="match status" value="1"/>
</dbReference>
<reference evidence="2 3" key="1">
    <citation type="submission" date="2023-05" db="EMBL/GenBank/DDBJ databases">
        <title>A new hyperthermophilic archaea 'Ignisphaera cupida' sp. nov. and description of the family 'Ignisphaeraceae' fam. nov.</title>
        <authorList>
            <person name="Podosokorskaya O.A."/>
            <person name="Elcheninov A.G."/>
            <person name="Klukina A."/>
            <person name="Merkel A.Y."/>
        </authorList>
    </citation>
    <scope>NUCLEOTIDE SEQUENCE [LARGE SCALE GENOMIC DNA]</scope>
    <source>
        <strain evidence="2 3">4213-co</strain>
    </source>
</reference>
<comment type="caution">
    <text evidence="2">The sequence shown here is derived from an EMBL/GenBank/DDBJ whole genome shotgun (WGS) entry which is preliminary data.</text>
</comment>
<keyword evidence="1" id="KW-1133">Transmembrane helix</keyword>
<dbReference type="AlphaFoldDB" id="A0ABD4Z6G3"/>
<evidence type="ECO:0000313" key="3">
    <source>
        <dbReference type="Proteomes" id="UP001529235"/>
    </source>
</evidence>
<evidence type="ECO:0000256" key="1">
    <source>
        <dbReference type="SAM" id="Phobius"/>
    </source>
</evidence>
<keyword evidence="3" id="KW-1185">Reference proteome</keyword>